<feature type="region of interest" description="Disordered" evidence="1">
    <location>
        <begin position="1"/>
        <end position="21"/>
    </location>
</feature>
<dbReference type="RefSeq" id="WP_126316745.1">
    <property type="nucleotide sequence ID" value="NZ_LR134377.1"/>
</dbReference>
<dbReference type="EMBL" id="LR134377">
    <property type="protein sequence ID" value="VEH06370.1"/>
    <property type="molecule type" value="Genomic_DNA"/>
</dbReference>
<reference evidence="2 3" key="1">
    <citation type="submission" date="2018-12" db="EMBL/GenBank/DDBJ databases">
        <authorList>
            <consortium name="Pathogen Informatics"/>
        </authorList>
    </citation>
    <scope>NUCLEOTIDE SEQUENCE [LARGE SCALE GENOMIC DNA]</scope>
    <source>
        <strain evidence="2 3">NCTC949</strain>
    </source>
</reference>
<evidence type="ECO:0000313" key="2">
    <source>
        <dbReference type="EMBL" id="VEH06370.1"/>
    </source>
</evidence>
<proteinExistence type="predicted"/>
<evidence type="ECO:0000313" key="3">
    <source>
        <dbReference type="Proteomes" id="UP000271380"/>
    </source>
</evidence>
<evidence type="ECO:0000256" key="1">
    <source>
        <dbReference type="SAM" id="MobiDB-lite"/>
    </source>
</evidence>
<accession>A0AB38VSB6</accession>
<name>A0AB38VSB6_9CORY</name>
<organism evidence="2 3">
    <name type="scientific">Corynebacterium kutscheri</name>
    <dbReference type="NCBI Taxonomy" id="35755"/>
    <lineage>
        <taxon>Bacteria</taxon>
        <taxon>Bacillati</taxon>
        <taxon>Actinomycetota</taxon>
        <taxon>Actinomycetes</taxon>
        <taxon>Mycobacteriales</taxon>
        <taxon>Corynebacteriaceae</taxon>
        <taxon>Corynebacterium</taxon>
    </lineage>
</organism>
<protein>
    <submittedName>
        <fullName evidence="2">Phage protein</fullName>
    </submittedName>
</protein>
<gene>
    <name evidence="2" type="ORF">NCTC949_01088</name>
</gene>
<dbReference type="AlphaFoldDB" id="A0AB38VSB6"/>
<dbReference type="Proteomes" id="UP000271380">
    <property type="component" value="Chromosome"/>
</dbReference>
<sequence length="80" mass="8754">MSKHRLKVTLTDQPEPDAAVSTRKVRIRSRIARKLLGNPQQLTVLVPGNQVRSLEIIRPDDDLMALARAVGVTRSGGDAV</sequence>